<evidence type="ECO:0000313" key="2">
    <source>
        <dbReference type="EMBL" id="KAJ7323869.1"/>
    </source>
</evidence>
<proteinExistence type="predicted"/>
<comment type="caution">
    <text evidence="2">The sequence shown here is derived from an EMBL/GenBank/DDBJ whole genome shotgun (WGS) entry which is preliminary data.</text>
</comment>
<dbReference type="EMBL" id="JARIHO010000045">
    <property type="protein sequence ID" value="KAJ7323869.1"/>
    <property type="molecule type" value="Genomic_DNA"/>
</dbReference>
<evidence type="ECO:0000313" key="3">
    <source>
        <dbReference type="Proteomes" id="UP001218218"/>
    </source>
</evidence>
<accession>A0AAD6ZIM9</accession>
<keyword evidence="3" id="KW-1185">Reference proteome</keyword>
<feature type="compositionally biased region" description="Basic and acidic residues" evidence="1">
    <location>
        <begin position="203"/>
        <end position="212"/>
    </location>
</feature>
<reference evidence="2" key="1">
    <citation type="submission" date="2023-03" db="EMBL/GenBank/DDBJ databases">
        <title>Massive genome expansion in bonnet fungi (Mycena s.s.) driven by repeated elements and novel gene families across ecological guilds.</title>
        <authorList>
            <consortium name="Lawrence Berkeley National Laboratory"/>
            <person name="Harder C.B."/>
            <person name="Miyauchi S."/>
            <person name="Viragh M."/>
            <person name="Kuo A."/>
            <person name="Thoen E."/>
            <person name="Andreopoulos B."/>
            <person name="Lu D."/>
            <person name="Skrede I."/>
            <person name="Drula E."/>
            <person name="Henrissat B."/>
            <person name="Morin E."/>
            <person name="Kohler A."/>
            <person name="Barry K."/>
            <person name="LaButti K."/>
            <person name="Morin E."/>
            <person name="Salamov A."/>
            <person name="Lipzen A."/>
            <person name="Mereny Z."/>
            <person name="Hegedus B."/>
            <person name="Baldrian P."/>
            <person name="Stursova M."/>
            <person name="Weitz H."/>
            <person name="Taylor A."/>
            <person name="Grigoriev I.V."/>
            <person name="Nagy L.G."/>
            <person name="Martin F."/>
            <person name="Kauserud H."/>
        </authorList>
    </citation>
    <scope>NUCLEOTIDE SEQUENCE</scope>
    <source>
        <strain evidence="2">CBHHK002</strain>
    </source>
</reference>
<sequence>MPALASRGSRGLNRTILREGGAEPRKHGGMVILEEQKLDARQAGECVKVVELDRLRFVVPPEEKLAYEVEASNVGSELLPGDHLQEMSKSVVIQAYGGGVMKQPPCIPGCKWPTCADRRGDGRGCRPVVRQKIARRSPTKLRKAAWLSCWKIWRFNQSLFSASAGEDSFQGRNIGIWGDLALGTANSHGFRGNTEWNEQGIESDPKLASDCH</sequence>
<evidence type="ECO:0000256" key="1">
    <source>
        <dbReference type="SAM" id="MobiDB-lite"/>
    </source>
</evidence>
<organism evidence="2 3">
    <name type="scientific">Mycena albidolilacea</name>
    <dbReference type="NCBI Taxonomy" id="1033008"/>
    <lineage>
        <taxon>Eukaryota</taxon>
        <taxon>Fungi</taxon>
        <taxon>Dikarya</taxon>
        <taxon>Basidiomycota</taxon>
        <taxon>Agaricomycotina</taxon>
        <taxon>Agaricomycetes</taxon>
        <taxon>Agaricomycetidae</taxon>
        <taxon>Agaricales</taxon>
        <taxon>Marasmiineae</taxon>
        <taxon>Mycenaceae</taxon>
        <taxon>Mycena</taxon>
    </lineage>
</organism>
<dbReference type="AlphaFoldDB" id="A0AAD6ZIM9"/>
<gene>
    <name evidence="2" type="ORF">DFH08DRAFT_817352</name>
</gene>
<feature type="region of interest" description="Disordered" evidence="1">
    <location>
        <begin position="193"/>
        <end position="212"/>
    </location>
</feature>
<protein>
    <submittedName>
        <fullName evidence="2">Uncharacterized protein</fullName>
    </submittedName>
</protein>
<name>A0AAD6ZIM9_9AGAR</name>
<dbReference type="Proteomes" id="UP001218218">
    <property type="component" value="Unassembled WGS sequence"/>
</dbReference>
<feature type="region of interest" description="Disordered" evidence="1">
    <location>
        <begin position="1"/>
        <end position="23"/>
    </location>
</feature>